<reference evidence="1 2" key="1">
    <citation type="submission" date="2021-06" db="EMBL/GenBank/DDBJ databases">
        <title>Caerostris extrusa draft genome.</title>
        <authorList>
            <person name="Kono N."/>
            <person name="Arakawa K."/>
        </authorList>
    </citation>
    <scope>NUCLEOTIDE SEQUENCE [LARGE SCALE GENOMIC DNA]</scope>
</reference>
<sequence>MLLGVKIIKVNHKIASDKSSISLYICHIHAIHAYATHSSEPIPSGEFSSLSSSSPLSAQKFNSAVSQVISFVASLCKTWTFNLLTISREENDSLLFKLIPVACQRQVGGCFGLCPVVLFSSEVETNPTVIRQCLHHWRLGFKSTI</sequence>
<name>A0AAV4VFQ0_CAEEX</name>
<evidence type="ECO:0000313" key="1">
    <source>
        <dbReference type="EMBL" id="GIY68716.1"/>
    </source>
</evidence>
<organism evidence="1 2">
    <name type="scientific">Caerostris extrusa</name>
    <name type="common">Bark spider</name>
    <name type="synonym">Caerostris bankana</name>
    <dbReference type="NCBI Taxonomy" id="172846"/>
    <lineage>
        <taxon>Eukaryota</taxon>
        <taxon>Metazoa</taxon>
        <taxon>Ecdysozoa</taxon>
        <taxon>Arthropoda</taxon>
        <taxon>Chelicerata</taxon>
        <taxon>Arachnida</taxon>
        <taxon>Araneae</taxon>
        <taxon>Araneomorphae</taxon>
        <taxon>Entelegynae</taxon>
        <taxon>Araneoidea</taxon>
        <taxon>Araneidae</taxon>
        <taxon>Caerostris</taxon>
    </lineage>
</organism>
<proteinExistence type="predicted"/>
<protein>
    <submittedName>
        <fullName evidence="1">Uncharacterized protein</fullName>
    </submittedName>
</protein>
<comment type="caution">
    <text evidence="1">The sequence shown here is derived from an EMBL/GenBank/DDBJ whole genome shotgun (WGS) entry which is preliminary data.</text>
</comment>
<evidence type="ECO:0000313" key="2">
    <source>
        <dbReference type="Proteomes" id="UP001054945"/>
    </source>
</evidence>
<accession>A0AAV4VFQ0</accession>
<dbReference type="Proteomes" id="UP001054945">
    <property type="component" value="Unassembled WGS sequence"/>
</dbReference>
<keyword evidence="2" id="KW-1185">Reference proteome</keyword>
<dbReference type="AlphaFoldDB" id="A0AAV4VFQ0"/>
<gene>
    <name evidence="1" type="ORF">CEXT_639221</name>
</gene>
<dbReference type="EMBL" id="BPLR01014428">
    <property type="protein sequence ID" value="GIY68716.1"/>
    <property type="molecule type" value="Genomic_DNA"/>
</dbReference>